<dbReference type="Proteomes" id="UP000654370">
    <property type="component" value="Unassembled WGS sequence"/>
</dbReference>
<name>A0A8H7PU27_MORIS</name>
<sequence length="389" mass="43470">MQFGEVDPAALILATVAVIIALETILRPLCKHVRKPRKAYTQFYRRAMIMADTMAAEELESDWVLSLAISKTAFMGLWSWNNTFAETLLDTPIGLGQWMLYPASLSGSGIFTAWALLLICPIWLLKAIYIKFICVSLKGIVERTQKFSIAAWLGVTVDVPVGFHIQVLENLIQTLSQYDDSLYGQRAQSVLSSLARSVSSPLGAEVSDLPGVLGCSKTDRPRNIAKMVRILLSHDVVQPIDLIISTWGLTQEQLYQIQFSCMILQQDPIERRIVECKHWAKRNVRLNRKMKQLATTSPWCDCSNFCFCSLRGIMFAPPSKSYNNMTGVIISNNVARVAKNLSLRKAGAIALAGRPIFEVLKENPLVIVGEGSVDKRRAVVLQMHDIRDN</sequence>
<keyword evidence="1" id="KW-0812">Transmembrane</keyword>
<feature type="transmembrane region" description="Helical" evidence="1">
    <location>
        <begin position="6"/>
        <end position="26"/>
    </location>
</feature>
<keyword evidence="1" id="KW-1133">Transmembrane helix</keyword>
<organism evidence="2 3">
    <name type="scientific">Mortierella isabellina</name>
    <name type="common">Filamentous fungus</name>
    <name type="synonym">Umbelopsis isabellina</name>
    <dbReference type="NCBI Taxonomy" id="91625"/>
    <lineage>
        <taxon>Eukaryota</taxon>
        <taxon>Fungi</taxon>
        <taxon>Fungi incertae sedis</taxon>
        <taxon>Mucoromycota</taxon>
        <taxon>Mucoromycotina</taxon>
        <taxon>Umbelopsidomycetes</taxon>
        <taxon>Umbelopsidales</taxon>
        <taxon>Umbelopsidaceae</taxon>
        <taxon>Umbelopsis</taxon>
    </lineage>
</organism>
<reference evidence="2" key="1">
    <citation type="submission" date="2020-12" db="EMBL/GenBank/DDBJ databases">
        <title>Metabolic potential, ecology and presence of endohyphal bacteria is reflected in genomic diversity of Mucoromycotina.</title>
        <authorList>
            <person name="Muszewska A."/>
            <person name="Okrasinska A."/>
            <person name="Steczkiewicz K."/>
            <person name="Drgas O."/>
            <person name="Orlowska M."/>
            <person name="Perlinska-Lenart U."/>
            <person name="Aleksandrzak-Piekarczyk T."/>
            <person name="Szatraj K."/>
            <person name="Zielenkiewicz U."/>
            <person name="Pilsyk S."/>
            <person name="Malc E."/>
            <person name="Mieczkowski P."/>
            <person name="Kruszewska J.S."/>
            <person name="Biernat P."/>
            <person name="Pawlowska J."/>
        </authorList>
    </citation>
    <scope>NUCLEOTIDE SEQUENCE</scope>
    <source>
        <strain evidence="2">WA0000067209</strain>
    </source>
</reference>
<feature type="transmembrane region" description="Helical" evidence="1">
    <location>
        <begin position="100"/>
        <end position="125"/>
    </location>
</feature>
<protein>
    <submittedName>
        <fullName evidence="2">Uncharacterized protein</fullName>
    </submittedName>
</protein>
<keyword evidence="1" id="KW-0472">Membrane</keyword>
<dbReference type="EMBL" id="JAEPQZ010000006">
    <property type="protein sequence ID" value="KAG2179905.1"/>
    <property type="molecule type" value="Genomic_DNA"/>
</dbReference>
<evidence type="ECO:0000313" key="2">
    <source>
        <dbReference type="EMBL" id="KAG2179905.1"/>
    </source>
</evidence>
<proteinExistence type="predicted"/>
<comment type="caution">
    <text evidence="2">The sequence shown here is derived from an EMBL/GenBank/DDBJ whole genome shotgun (WGS) entry which is preliminary data.</text>
</comment>
<dbReference type="OrthoDB" id="10319215at2759"/>
<evidence type="ECO:0000313" key="3">
    <source>
        <dbReference type="Proteomes" id="UP000654370"/>
    </source>
</evidence>
<evidence type="ECO:0000256" key="1">
    <source>
        <dbReference type="SAM" id="Phobius"/>
    </source>
</evidence>
<keyword evidence="3" id="KW-1185">Reference proteome</keyword>
<dbReference type="AlphaFoldDB" id="A0A8H7PU27"/>
<accession>A0A8H7PU27</accession>
<gene>
    <name evidence="2" type="ORF">INT43_003691</name>
</gene>